<dbReference type="EnsemblPlants" id="OGLUM01G08840.1">
    <property type="protein sequence ID" value="OGLUM01G08840.1"/>
    <property type="gene ID" value="OGLUM01G08840"/>
</dbReference>
<dbReference type="CDD" id="cd01837">
    <property type="entry name" value="SGNH_plant_lipase_like"/>
    <property type="match status" value="1"/>
</dbReference>
<evidence type="ECO:0000256" key="4">
    <source>
        <dbReference type="ARBA" id="ARBA00023180"/>
    </source>
</evidence>
<evidence type="ECO:0008006" key="8">
    <source>
        <dbReference type="Google" id="ProtNLM"/>
    </source>
</evidence>
<evidence type="ECO:0000256" key="2">
    <source>
        <dbReference type="ARBA" id="ARBA00022729"/>
    </source>
</evidence>
<keyword evidence="2 5" id="KW-0732">Signal</keyword>
<evidence type="ECO:0000256" key="1">
    <source>
        <dbReference type="ARBA" id="ARBA00008668"/>
    </source>
</evidence>
<protein>
    <recommendedName>
        <fullName evidence="8">Esterase</fullName>
    </recommendedName>
</protein>
<dbReference type="Proteomes" id="UP000026961">
    <property type="component" value="Chromosome 1"/>
</dbReference>
<dbReference type="GO" id="GO:0016788">
    <property type="term" value="F:hydrolase activity, acting on ester bonds"/>
    <property type="evidence" value="ECO:0007669"/>
    <property type="project" value="InterPro"/>
</dbReference>
<evidence type="ECO:0000313" key="7">
    <source>
        <dbReference type="Proteomes" id="UP000026961"/>
    </source>
</evidence>
<dbReference type="Gene3D" id="3.40.50.1110">
    <property type="entry name" value="SGNH hydrolase"/>
    <property type="match status" value="1"/>
</dbReference>
<dbReference type="Pfam" id="PF00657">
    <property type="entry name" value="Lipase_GDSL"/>
    <property type="match status" value="1"/>
</dbReference>
<feature type="signal peptide" evidence="5">
    <location>
        <begin position="1"/>
        <end position="15"/>
    </location>
</feature>
<dbReference type="InterPro" id="IPR035669">
    <property type="entry name" value="SGNH_plant_lipase-like"/>
</dbReference>
<dbReference type="InterPro" id="IPR036514">
    <property type="entry name" value="SGNH_hydro_sf"/>
</dbReference>
<evidence type="ECO:0000256" key="5">
    <source>
        <dbReference type="SAM" id="SignalP"/>
    </source>
</evidence>
<keyword evidence="3" id="KW-0378">Hydrolase</keyword>
<feature type="chain" id="PRO_5012452548" description="Esterase" evidence="5">
    <location>
        <begin position="16"/>
        <end position="342"/>
    </location>
</feature>
<sequence>MIMLWLPAAVSLVLSSSLHVAGDAGGGAASLSVRRYDAIFSFGDSLADTGNNPSSTAERLGLPLVPPFLAYNGSFRHGANFAVGAATALDSSFFHGAGDPPGASPFPLNTSLSVQLSWFDSLKPSLCSTTQGECKDFFGRSLFFVGEFGINDYHSSFGRRSMQEIRSFVPDIIRTISMAKLIGDGATTVVVPGMIPSGCSPPVLVTFADAGAAEYDASTGCLREPNEVATLHNSLLLDAVEELREKHPDVTIVHTDLFRHVSEMVQNPDKFGFQKDVLSVCCGGPGKYHYNTRIICGDEGATTCVDPSKSLYWDGVHLTEAAYHYIADDWLHAITLSARATS</sequence>
<keyword evidence="7" id="KW-1185">Reference proteome</keyword>
<reference evidence="6" key="2">
    <citation type="submission" date="2015-04" db="UniProtKB">
        <authorList>
            <consortium name="EnsemblPlants"/>
        </authorList>
    </citation>
    <scope>IDENTIFICATION</scope>
</reference>
<dbReference type="InterPro" id="IPR001087">
    <property type="entry name" value="GDSL"/>
</dbReference>
<reference evidence="6" key="3">
    <citation type="submission" date="2018-05" db="EMBL/GenBank/DDBJ databases">
        <title>OgluRS3 (Oryza glumaepatula Reference Sequence Version 3).</title>
        <authorList>
            <person name="Zhang J."/>
            <person name="Kudrna D."/>
            <person name="Lee S."/>
            <person name="Talag J."/>
            <person name="Welchert J."/>
            <person name="Wing R.A."/>
        </authorList>
    </citation>
    <scope>NUCLEOTIDE SEQUENCE [LARGE SCALE GENOMIC DNA]</scope>
</reference>
<proteinExistence type="inferred from homology"/>
<keyword evidence="4" id="KW-0325">Glycoprotein</keyword>
<dbReference type="PANTHER" id="PTHR22835">
    <property type="entry name" value="ZINC FINGER FYVE DOMAIN CONTAINING PROTEIN"/>
    <property type="match status" value="1"/>
</dbReference>
<dbReference type="AlphaFoldDB" id="A0A0D9Y5D8"/>
<name>A0A0D9Y5D8_9ORYZ</name>
<dbReference type="Gramene" id="OGLUM01G08840.1">
    <property type="protein sequence ID" value="OGLUM01G08840.1"/>
    <property type="gene ID" value="OGLUM01G08840"/>
</dbReference>
<reference evidence="6" key="1">
    <citation type="submission" date="2013-08" db="EMBL/GenBank/DDBJ databases">
        <title>Oryza genome evolution.</title>
        <authorList>
            <person name="Wing R.A."/>
            <person name="Panaud O."/>
            <person name="Oliveira A.C."/>
        </authorList>
    </citation>
    <scope>NUCLEOTIDE SEQUENCE</scope>
</reference>
<dbReference type="SUPFAM" id="SSF52266">
    <property type="entry name" value="SGNH hydrolase"/>
    <property type="match status" value="1"/>
</dbReference>
<evidence type="ECO:0000256" key="3">
    <source>
        <dbReference type="ARBA" id="ARBA00022801"/>
    </source>
</evidence>
<accession>A0A0D9Y5D8</accession>
<organism evidence="6">
    <name type="scientific">Oryza glumipatula</name>
    <dbReference type="NCBI Taxonomy" id="40148"/>
    <lineage>
        <taxon>Eukaryota</taxon>
        <taxon>Viridiplantae</taxon>
        <taxon>Streptophyta</taxon>
        <taxon>Embryophyta</taxon>
        <taxon>Tracheophyta</taxon>
        <taxon>Spermatophyta</taxon>
        <taxon>Magnoliopsida</taxon>
        <taxon>Liliopsida</taxon>
        <taxon>Poales</taxon>
        <taxon>Poaceae</taxon>
        <taxon>BOP clade</taxon>
        <taxon>Oryzoideae</taxon>
        <taxon>Oryzeae</taxon>
        <taxon>Oryzinae</taxon>
        <taxon>Oryza</taxon>
    </lineage>
</organism>
<evidence type="ECO:0000313" key="6">
    <source>
        <dbReference type="EnsemblPlants" id="OGLUM01G08840.1"/>
    </source>
</evidence>
<dbReference type="PANTHER" id="PTHR22835:SF506">
    <property type="entry name" value="OS01G0223200 PROTEIN"/>
    <property type="match status" value="1"/>
</dbReference>
<comment type="similarity">
    <text evidence="1">Belongs to the 'GDSL' lipolytic enzyme family.</text>
</comment>